<feature type="region of interest" description="Disordered" evidence="1">
    <location>
        <begin position="856"/>
        <end position="909"/>
    </location>
</feature>
<gene>
    <name evidence="2" type="ORF">SDRG_04789</name>
</gene>
<dbReference type="VEuPathDB" id="FungiDB:SDRG_04789"/>
<dbReference type="InParanoid" id="T0S4R9"/>
<accession>T0S4R9</accession>
<dbReference type="PANTHER" id="PTHR37066:SF1">
    <property type="entry name" value="LNS2_PITP DOMAIN-CONTAINING PROTEIN"/>
    <property type="match status" value="1"/>
</dbReference>
<reference evidence="2 3" key="1">
    <citation type="submission" date="2012-04" db="EMBL/GenBank/DDBJ databases">
        <title>The Genome Sequence of Saprolegnia declina VS20.</title>
        <authorList>
            <consortium name="The Broad Institute Genome Sequencing Platform"/>
            <person name="Russ C."/>
            <person name="Nusbaum C."/>
            <person name="Tyler B."/>
            <person name="van West P."/>
            <person name="Dieguez-Uribeondo J."/>
            <person name="de Bruijn I."/>
            <person name="Tripathy S."/>
            <person name="Jiang R."/>
            <person name="Young S.K."/>
            <person name="Zeng Q."/>
            <person name="Gargeya S."/>
            <person name="Fitzgerald M."/>
            <person name="Haas B."/>
            <person name="Abouelleil A."/>
            <person name="Alvarado L."/>
            <person name="Arachchi H.M."/>
            <person name="Berlin A."/>
            <person name="Chapman S.B."/>
            <person name="Goldberg J."/>
            <person name="Griggs A."/>
            <person name="Gujja S."/>
            <person name="Hansen M."/>
            <person name="Howarth C."/>
            <person name="Imamovic A."/>
            <person name="Larimer J."/>
            <person name="McCowen C."/>
            <person name="Montmayeur A."/>
            <person name="Murphy C."/>
            <person name="Neiman D."/>
            <person name="Pearson M."/>
            <person name="Priest M."/>
            <person name="Roberts A."/>
            <person name="Saif S."/>
            <person name="Shea T."/>
            <person name="Sisk P."/>
            <person name="Sykes S."/>
            <person name="Wortman J."/>
            <person name="Nusbaum C."/>
            <person name="Birren B."/>
        </authorList>
    </citation>
    <scope>NUCLEOTIDE SEQUENCE [LARGE SCALE GENOMIC DNA]</scope>
    <source>
        <strain evidence="2 3">VS20</strain>
    </source>
</reference>
<protein>
    <submittedName>
        <fullName evidence="2">Uncharacterized protein</fullName>
    </submittedName>
</protein>
<dbReference type="OMA" id="PRIQYVV"/>
<dbReference type="PANTHER" id="PTHR37066">
    <property type="entry name" value="HELICASE-ASSOCIATED"/>
    <property type="match status" value="1"/>
</dbReference>
<feature type="region of interest" description="Disordered" evidence="1">
    <location>
        <begin position="1312"/>
        <end position="1336"/>
    </location>
</feature>
<keyword evidence="3" id="KW-1185">Reference proteome</keyword>
<evidence type="ECO:0000313" key="3">
    <source>
        <dbReference type="Proteomes" id="UP000030762"/>
    </source>
</evidence>
<name>T0S4R9_SAPDV</name>
<evidence type="ECO:0000313" key="2">
    <source>
        <dbReference type="EMBL" id="EQC37762.1"/>
    </source>
</evidence>
<dbReference type="EMBL" id="JH767143">
    <property type="protein sequence ID" value="EQC37762.1"/>
    <property type="molecule type" value="Genomic_DNA"/>
</dbReference>
<dbReference type="RefSeq" id="XP_008608695.1">
    <property type="nucleotide sequence ID" value="XM_008610473.1"/>
</dbReference>
<proteinExistence type="predicted"/>
<dbReference type="OrthoDB" id="10316512at2759"/>
<organism evidence="2 3">
    <name type="scientific">Saprolegnia diclina (strain VS20)</name>
    <dbReference type="NCBI Taxonomy" id="1156394"/>
    <lineage>
        <taxon>Eukaryota</taxon>
        <taxon>Sar</taxon>
        <taxon>Stramenopiles</taxon>
        <taxon>Oomycota</taxon>
        <taxon>Saprolegniomycetes</taxon>
        <taxon>Saprolegniales</taxon>
        <taxon>Saprolegniaceae</taxon>
        <taxon>Saprolegnia</taxon>
    </lineage>
</organism>
<sequence length="1336" mass="147007">MALPLALPKMTLPLALPKMTLPREQRILALAIFRSVYGHCRPRIQYVVPASEPWPEHFHGLALGRLADNARSSCKMLEPDNFAQLEAIGFAWALHLNNHRIIVSINGRRSLQRVQLSALVAALQTHHDRYGHLDMPKDFVVPHDDSAWPPEAAHVVLRFAPQALRTNFYALADDDVAIVHGLSLCKDLLPWADVLRLLSLYKTNTGCNFVPLDFVVPPTDAWPACHAGVGLGEVVWYLGIKRALLPPKRRATLAEHAIAFNVPATWAGVVRGLEIYVAHVGNAIVPRGFVVPDEWEPQLRGLRLGYFAAKLRQASTLWLLPRETQEIVAALDASVANGVRIPRPTVPASGTTAANAQEPLRSVHAPTNGMSVQPPVRRPRLDVACLPIESISYYTLSPTMSSQHLAATDALRPSKRLRIYAPESPSTSFLQPVSTASAVGSDDGLSDLPPATSNDVIESAPRRKWTFHDKLTALGCYRAENGHLAVPQAFRVPPTAAYPVSLHDMLLGIVVSALRQKDSMLSPEQQRDLDTLGFLWRVRGSVGRCIVQCPNTLVCAARTISWQDQIQALIVFRQQHGHLQVPPGFVVPADDAWPSATHHLLLEYVQPAIQAHLYELSDDQIDVVRSAGLVTSVPDFRTFVCLLGLFHTTYGVSSVYRDFVIPLHDGAWLDAWRGLELGDLAWRVGLNLSLLSKEKQTALAGFDFNTDATWARILRGLAHFEHLYGPLAVPASFVVPTTWPSDLLGLRLGHWSKVTQGAFRLVLLPPTTASAVKKLLTHDVPVPLEWPTPTTVAETAALKTRVLAMKLVVDEVFKQDVPESFVVPANGVAWPEGSHRFPLGKGVRWLQSLPVSPPRAIDAVENQGPLPQGPLQDRPLPAAATRSEPTPPTRTALDPPIPEPSEASPSAEDLHRQVHVIALYRAMYGSADIPIEFIVPTSEPWPEQFRGLRLGAIANEIQCAKRPYDRGFERDLRAVGFVWHTTAPSSRCVVRDPSGDLVVETIDLSIQIRALVAYWGLGGDPNAIPLDYYVPANDPMWPSAAAGIVLSHVPASLRYHWFELTAAMETTVRRLGLFEQIPPFEVFLSLLENARTLLGDASVPLDFAVPENPAWPAAWHGVLLGQLAWFLGLRAPKLRPENAAALRATGFTFGAPATWAHIVSGVGIYYRLHGASVVPPSFVVPATPEWPEDLYGNHLGYWVECMAMAKRLRLLPRMTLDAIQAAADDAARVRARGDEPRMLSLIEYGHALDALWTFRHVYGHVSVAPTFVVPENDRAWSPPTWSLALGHCVQRLKATYGTLPFSIRSHLDAIGVRPDDARGPHPNPPVVDRWQPSAPR</sequence>
<dbReference type="Proteomes" id="UP000030762">
    <property type="component" value="Unassembled WGS sequence"/>
</dbReference>
<evidence type="ECO:0000256" key="1">
    <source>
        <dbReference type="SAM" id="MobiDB-lite"/>
    </source>
</evidence>
<dbReference type="GeneID" id="19945516"/>
<dbReference type="eggNOG" id="ENOG502S9SZ">
    <property type="taxonomic scope" value="Eukaryota"/>
</dbReference>